<evidence type="ECO:0000313" key="17">
    <source>
        <dbReference type="Proteomes" id="UP000309893"/>
    </source>
</evidence>
<feature type="transmembrane region" description="Helical" evidence="12">
    <location>
        <begin position="186"/>
        <end position="205"/>
    </location>
</feature>
<evidence type="ECO:0000259" key="13">
    <source>
        <dbReference type="PROSITE" id="PS51093"/>
    </source>
</evidence>
<dbReference type="InterPro" id="IPR003352">
    <property type="entry name" value="PTS_EIIC"/>
</dbReference>
<dbReference type="GO" id="GO:0005886">
    <property type="term" value="C:plasma membrane"/>
    <property type="evidence" value="ECO:0007669"/>
    <property type="project" value="UniProtKB-SubCell"/>
</dbReference>
<keyword evidence="5" id="KW-0808">Transferase</keyword>
<feature type="transmembrane region" description="Helical" evidence="12">
    <location>
        <begin position="415"/>
        <end position="431"/>
    </location>
</feature>
<evidence type="ECO:0000256" key="12">
    <source>
        <dbReference type="SAM" id="Phobius"/>
    </source>
</evidence>
<dbReference type="InterPro" id="IPR001127">
    <property type="entry name" value="PTS_EIIA_1_perm"/>
</dbReference>
<keyword evidence="7 12" id="KW-0812">Transmembrane</keyword>
<feature type="active site" description="Phosphocysteine intermediate; for EIIB activity" evidence="11">
    <location>
        <position position="32"/>
    </location>
</feature>
<dbReference type="InterPro" id="IPR050558">
    <property type="entry name" value="PTS_Sugar-Specific_Components"/>
</dbReference>
<dbReference type="Gene3D" id="3.30.1360.60">
    <property type="entry name" value="Glucose permease domain IIB"/>
    <property type="match status" value="1"/>
</dbReference>
<feature type="domain" description="PTS EIIC type-1" evidence="15">
    <location>
        <begin position="115"/>
        <end position="474"/>
    </location>
</feature>
<dbReference type="GO" id="GO:0008982">
    <property type="term" value="F:protein-N(PI)-phosphohistidine-sugar phosphotransferase activity"/>
    <property type="evidence" value="ECO:0007669"/>
    <property type="project" value="InterPro"/>
</dbReference>
<keyword evidence="6" id="KW-0598">Phosphotransferase system</keyword>
<dbReference type="GO" id="GO:0016301">
    <property type="term" value="F:kinase activity"/>
    <property type="evidence" value="ECO:0007669"/>
    <property type="project" value="UniProtKB-KW"/>
</dbReference>
<keyword evidence="3" id="KW-1003">Cell membrane</keyword>
<keyword evidence="2" id="KW-0813">Transport</keyword>
<dbReference type="PANTHER" id="PTHR30175:SF1">
    <property type="entry name" value="PTS SYSTEM ARBUTIN-, CELLOBIOSE-, AND SALICIN-SPECIFIC EIIBC COMPONENT-RELATED"/>
    <property type="match status" value="1"/>
</dbReference>
<keyword evidence="10 12" id="KW-0472">Membrane</keyword>
<evidence type="ECO:0000256" key="3">
    <source>
        <dbReference type="ARBA" id="ARBA00022475"/>
    </source>
</evidence>
<feature type="transmembrane region" description="Helical" evidence="12">
    <location>
        <begin position="211"/>
        <end position="234"/>
    </location>
</feature>
<feature type="transmembrane region" description="Helical" evidence="12">
    <location>
        <begin position="334"/>
        <end position="353"/>
    </location>
</feature>
<comment type="caution">
    <text evidence="16">The sequence shown here is derived from an EMBL/GenBank/DDBJ whole genome shotgun (WGS) entry which is preliminary data.</text>
</comment>
<evidence type="ECO:0000256" key="6">
    <source>
        <dbReference type="ARBA" id="ARBA00022683"/>
    </source>
</evidence>
<protein>
    <submittedName>
        <fullName evidence="16">PTS beta-glucoside transporter subunit EIIBCA</fullName>
    </submittedName>
</protein>
<dbReference type="FunFam" id="2.70.70.10:FF:000001">
    <property type="entry name" value="PTS system glucose-specific IIA component"/>
    <property type="match status" value="1"/>
</dbReference>
<dbReference type="InterPro" id="IPR013013">
    <property type="entry name" value="PTS_EIIC_1"/>
</dbReference>
<dbReference type="RefSeq" id="WP_135949519.1">
    <property type="nucleotide sequence ID" value="NZ_SRYO01000005.1"/>
</dbReference>
<dbReference type="InterPro" id="IPR011297">
    <property type="entry name" value="PTS_IIABC_b_glu"/>
</dbReference>
<dbReference type="AlphaFoldDB" id="A0A4S2D7U2"/>
<evidence type="ECO:0000259" key="14">
    <source>
        <dbReference type="PROSITE" id="PS51098"/>
    </source>
</evidence>
<dbReference type="InterPro" id="IPR036878">
    <property type="entry name" value="Glu_permease_IIB"/>
</dbReference>
<keyword evidence="9 12" id="KW-1133">Transmembrane helix</keyword>
<evidence type="ECO:0000259" key="15">
    <source>
        <dbReference type="PROSITE" id="PS51103"/>
    </source>
</evidence>
<dbReference type="GO" id="GO:0090589">
    <property type="term" value="F:protein-phosphocysteine-trehalose phosphotransferase system transporter activity"/>
    <property type="evidence" value="ECO:0007669"/>
    <property type="project" value="TreeGrafter"/>
</dbReference>
<name>A0A4S2D7U2_9MICO</name>
<dbReference type="InterPro" id="IPR018113">
    <property type="entry name" value="PTrfase_EIIB_Cys"/>
</dbReference>
<dbReference type="NCBIfam" id="TIGR01995">
    <property type="entry name" value="PTS-II-ABC-beta"/>
    <property type="match status" value="1"/>
</dbReference>
<evidence type="ECO:0000256" key="7">
    <source>
        <dbReference type="ARBA" id="ARBA00022692"/>
    </source>
</evidence>
<dbReference type="PROSITE" id="PS51103">
    <property type="entry name" value="PTS_EIIC_TYPE_1"/>
    <property type="match status" value="1"/>
</dbReference>
<dbReference type="CDD" id="cd00212">
    <property type="entry name" value="PTS_IIB_glc"/>
    <property type="match status" value="1"/>
</dbReference>
<dbReference type="PROSITE" id="PS01035">
    <property type="entry name" value="PTS_EIIB_TYPE_1_CYS"/>
    <property type="match status" value="1"/>
</dbReference>
<reference evidence="16 17" key="1">
    <citation type="submission" date="2019-04" db="EMBL/GenBank/DDBJ databases">
        <title>Microbes associate with the intestines of laboratory mice.</title>
        <authorList>
            <person name="Navarre W."/>
            <person name="Wong E."/>
            <person name="Huang K."/>
            <person name="Tropini C."/>
            <person name="Ng K."/>
            <person name="Yu B."/>
        </authorList>
    </citation>
    <scope>NUCLEOTIDE SEQUENCE [LARGE SCALE GENOMIC DNA]</scope>
    <source>
        <strain evidence="16 17">NM46_B2-13</strain>
    </source>
</reference>
<feature type="domain" description="PTS EIIB type-1" evidence="14">
    <location>
        <begin position="10"/>
        <end position="92"/>
    </location>
</feature>
<feature type="transmembrane region" description="Helical" evidence="12">
    <location>
        <begin position="154"/>
        <end position="174"/>
    </location>
</feature>
<evidence type="ECO:0000256" key="9">
    <source>
        <dbReference type="ARBA" id="ARBA00022989"/>
    </source>
</evidence>
<feature type="transmembrane region" description="Helical" evidence="12">
    <location>
        <begin position="296"/>
        <end position="314"/>
    </location>
</feature>
<organism evidence="16 17">
    <name type="scientific">Microbacterium laevaniformans</name>
    <dbReference type="NCBI Taxonomy" id="36807"/>
    <lineage>
        <taxon>Bacteria</taxon>
        <taxon>Bacillati</taxon>
        <taxon>Actinomycetota</taxon>
        <taxon>Actinomycetes</taxon>
        <taxon>Micrococcales</taxon>
        <taxon>Microbacteriaceae</taxon>
        <taxon>Microbacterium</taxon>
    </lineage>
</organism>
<feature type="domain" description="PTS EIIA type-1" evidence="13">
    <location>
        <begin position="522"/>
        <end position="626"/>
    </location>
</feature>
<dbReference type="SUPFAM" id="SSF51261">
    <property type="entry name" value="Duplicated hybrid motif"/>
    <property type="match status" value="1"/>
</dbReference>
<keyword evidence="8" id="KW-0418">Kinase</keyword>
<sequence length="652" mass="67243">MAYNPSTKYATLASQVISLIGGPQNVRSAYHCQTRLRFELRDESQVDTAALADVDGVAATRSSGGTFQVVIGTHVKDVFEEVDRELRSAGVSVEAAPGADDKGAKRMRPVGVVIDFIAGTFQPIVPALSGAGMIMALLAVLVVTNVVTRESQTYVVLSFMANAVFYFLPVFVAISAADKLKTNRILAGVVAAMLLHPAWTGLVAAGDPVSLFGVIPLTLASYGSTVIPILLIVFVQSYAERWLNRVIPNAVKLVVVPMLVFLVMGTLALAVLGPIGTVMGAGLAAFFTFLTTNAPWVPPVIIGTLLPIMVMFGVHNAVAPLGFAQLAQMGYDSIFGPGAICSNIAVGVASLVVAFRTKERKMRQIATAGGITGLMGITEPSLYGVLLPKRYPLVAAMIGGGLGGLYVGITSTHRFAVGTSGLPAVFLYIGNDTLTHFVNILIALGITIVGTAIAAVALSFRFERPTDVEAGAQPEAGAEREADADAALTAERGGLVTAVRTGLTELTSPARGTIVPLAEIEDAAFSSGAMGPGVGIEPTDGAILAPVSGTVLAAMPTGHAFGILTDDGTEILVHVGIDTVQMKGDGFSGAVTQGARIVAGQRLVTADLAAIRAAGHPATIALIVTNAERIGTVKVVAHGPVLAGEPVLTVSH</sequence>
<gene>
    <name evidence="16" type="ORF">E5344_08710</name>
</gene>
<dbReference type="Pfam" id="PF00367">
    <property type="entry name" value="PTS_EIIB"/>
    <property type="match status" value="1"/>
</dbReference>
<comment type="subcellular location">
    <subcellularLocation>
        <location evidence="1">Cell membrane</location>
        <topology evidence="1">Multi-pass membrane protein</topology>
    </subcellularLocation>
</comment>
<dbReference type="Proteomes" id="UP000309893">
    <property type="component" value="Unassembled WGS sequence"/>
</dbReference>
<dbReference type="PANTHER" id="PTHR30175">
    <property type="entry name" value="PHOSPHOTRANSFERASE SYSTEM TRANSPORT PROTEIN"/>
    <property type="match status" value="1"/>
</dbReference>
<feature type="transmembrane region" description="Helical" evidence="12">
    <location>
        <begin position="365"/>
        <end position="385"/>
    </location>
</feature>
<evidence type="ECO:0000256" key="11">
    <source>
        <dbReference type="PROSITE-ProRule" id="PRU00421"/>
    </source>
</evidence>
<evidence type="ECO:0000313" key="16">
    <source>
        <dbReference type="EMBL" id="TGY36921.1"/>
    </source>
</evidence>
<dbReference type="InterPro" id="IPR001996">
    <property type="entry name" value="PTS_IIB_1"/>
</dbReference>
<feature type="transmembrane region" description="Helical" evidence="12">
    <location>
        <begin position="112"/>
        <end position="142"/>
    </location>
</feature>
<keyword evidence="4" id="KW-0762">Sugar transport</keyword>
<evidence type="ECO:0000256" key="5">
    <source>
        <dbReference type="ARBA" id="ARBA00022679"/>
    </source>
</evidence>
<dbReference type="OrthoDB" id="9797715at2"/>
<dbReference type="PROSITE" id="PS51098">
    <property type="entry name" value="PTS_EIIB_TYPE_1"/>
    <property type="match status" value="1"/>
</dbReference>
<evidence type="ECO:0000256" key="2">
    <source>
        <dbReference type="ARBA" id="ARBA00022448"/>
    </source>
</evidence>
<evidence type="ECO:0000256" key="10">
    <source>
        <dbReference type="ARBA" id="ARBA00023136"/>
    </source>
</evidence>
<dbReference type="GO" id="GO:0015771">
    <property type="term" value="P:trehalose transport"/>
    <property type="evidence" value="ECO:0007669"/>
    <property type="project" value="TreeGrafter"/>
</dbReference>
<dbReference type="Gene3D" id="2.70.70.10">
    <property type="entry name" value="Glucose Permease (Domain IIA)"/>
    <property type="match status" value="1"/>
</dbReference>
<accession>A0A4S2D7U2</accession>
<dbReference type="NCBIfam" id="TIGR00830">
    <property type="entry name" value="PTBA"/>
    <property type="match status" value="1"/>
</dbReference>
<evidence type="ECO:0000256" key="1">
    <source>
        <dbReference type="ARBA" id="ARBA00004651"/>
    </source>
</evidence>
<proteinExistence type="predicted"/>
<evidence type="ECO:0000256" key="4">
    <source>
        <dbReference type="ARBA" id="ARBA00022597"/>
    </source>
</evidence>
<feature type="transmembrane region" description="Helical" evidence="12">
    <location>
        <begin position="270"/>
        <end position="289"/>
    </location>
</feature>
<dbReference type="EMBL" id="SRYO01000005">
    <property type="protein sequence ID" value="TGY36921.1"/>
    <property type="molecule type" value="Genomic_DNA"/>
</dbReference>
<evidence type="ECO:0000256" key="8">
    <source>
        <dbReference type="ARBA" id="ARBA00022777"/>
    </source>
</evidence>
<dbReference type="SUPFAM" id="SSF55604">
    <property type="entry name" value="Glucose permease domain IIB"/>
    <property type="match status" value="1"/>
</dbReference>
<feature type="transmembrane region" description="Helical" evidence="12">
    <location>
        <begin position="246"/>
        <end position="264"/>
    </location>
</feature>
<feature type="transmembrane region" description="Helical" evidence="12">
    <location>
        <begin position="437"/>
        <end position="458"/>
    </location>
</feature>
<dbReference type="PROSITE" id="PS00371">
    <property type="entry name" value="PTS_EIIA_TYPE_1_HIS"/>
    <property type="match status" value="1"/>
</dbReference>
<dbReference type="PROSITE" id="PS51093">
    <property type="entry name" value="PTS_EIIA_TYPE_1"/>
    <property type="match status" value="1"/>
</dbReference>
<dbReference type="InterPro" id="IPR011055">
    <property type="entry name" value="Dup_hybrid_motif"/>
</dbReference>
<dbReference type="GO" id="GO:0009401">
    <property type="term" value="P:phosphoenolpyruvate-dependent sugar phosphotransferase system"/>
    <property type="evidence" value="ECO:0007669"/>
    <property type="project" value="UniProtKB-KW"/>
</dbReference>
<dbReference type="Pfam" id="PF00358">
    <property type="entry name" value="PTS_EIIA_1"/>
    <property type="match status" value="1"/>
</dbReference>
<dbReference type="Pfam" id="PF02378">
    <property type="entry name" value="PTS_EIIC"/>
    <property type="match status" value="1"/>
</dbReference>